<keyword evidence="1" id="KW-0732">Signal</keyword>
<gene>
    <name evidence="2" type="ORF">GCM10010315_28260</name>
</gene>
<evidence type="ECO:0000313" key="3">
    <source>
        <dbReference type="Proteomes" id="UP001500886"/>
    </source>
</evidence>
<proteinExistence type="predicted"/>
<dbReference type="Proteomes" id="UP001500886">
    <property type="component" value="Unassembled WGS sequence"/>
</dbReference>
<accession>A0ABN3TQF8</accession>
<comment type="caution">
    <text evidence="2">The sequence shown here is derived from an EMBL/GenBank/DDBJ whole genome shotgun (WGS) entry which is preliminary data.</text>
</comment>
<organism evidence="2 3">
    <name type="scientific">Streptomyces luteosporeus</name>
    <dbReference type="NCBI Taxonomy" id="173856"/>
    <lineage>
        <taxon>Bacteria</taxon>
        <taxon>Bacillati</taxon>
        <taxon>Actinomycetota</taxon>
        <taxon>Actinomycetes</taxon>
        <taxon>Kitasatosporales</taxon>
        <taxon>Streptomycetaceae</taxon>
        <taxon>Streptomyces</taxon>
    </lineage>
</organism>
<name>A0ABN3TQF8_9ACTN</name>
<dbReference type="RefSeq" id="WP_344435492.1">
    <property type="nucleotide sequence ID" value="NZ_BAAASL010000009.1"/>
</dbReference>
<reference evidence="2 3" key="1">
    <citation type="journal article" date="2019" name="Int. J. Syst. Evol. Microbiol.">
        <title>The Global Catalogue of Microorganisms (GCM) 10K type strain sequencing project: providing services to taxonomists for standard genome sequencing and annotation.</title>
        <authorList>
            <consortium name="The Broad Institute Genomics Platform"/>
            <consortium name="The Broad Institute Genome Sequencing Center for Infectious Disease"/>
            <person name="Wu L."/>
            <person name="Ma J."/>
        </authorList>
    </citation>
    <scope>NUCLEOTIDE SEQUENCE [LARGE SCALE GENOMIC DNA]</scope>
    <source>
        <strain evidence="2 3">JCM 4542</strain>
    </source>
</reference>
<protein>
    <recommendedName>
        <fullName evidence="4">DUF4352 domain-containing protein</fullName>
    </recommendedName>
</protein>
<feature type="chain" id="PRO_5046969304" description="DUF4352 domain-containing protein" evidence="1">
    <location>
        <begin position="21"/>
        <end position="177"/>
    </location>
</feature>
<dbReference type="EMBL" id="BAAASL010000009">
    <property type="protein sequence ID" value="GAA2716670.1"/>
    <property type="molecule type" value="Genomic_DNA"/>
</dbReference>
<evidence type="ECO:0000313" key="2">
    <source>
        <dbReference type="EMBL" id="GAA2716670.1"/>
    </source>
</evidence>
<keyword evidence="3" id="KW-1185">Reference proteome</keyword>
<sequence>MKRRALWTAAVGMLALAGCADSGPSLKFGEKATVAGDRSGSVGVTVVRVEKGSHADLSLLQDASKYAGKTPYYVRFTLTKTAEGNDNDETSHFEVWSDGKRLTELIVLPSMEATGDPTEPLTTGHFDKCVGADHTTFKEAPTGRSVEGCTVFLAPDDAKAPSTVTWTRRSETLATWK</sequence>
<dbReference type="PROSITE" id="PS51257">
    <property type="entry name" value="PROKAR_LIPOPROTEIN"/>
    <property type="match status" value="1"/>
</dbReference>
<feature type="signal peptide" evidence="1">
    <location>
        <begin position="1"/>
        <end position="20"/>
    </location>
</feature>
<evidence type="ECO:0008006" key="4">
    <source>
        <dbReference type="Google" id="ProtNLM"/>
    </source>
</evidence>
<evidence type="ECO:0000256" key="1">
    <source>
        <dbReference type="SAM" id="SignalP"/>
    </source>
</evidence>